<accession>A0A4Y2NWR4</accession>
<protein>
    <submittedName>
        <fullName evidence="1">Uncharacterized protein</fullName>
    </submittedName>
</protein>
<proteinExistence type="predicted"/>
<evidence type="ECO:0000313" key="2">
    <source>
        <dbReference type="Proteomes" id="UP000499080"/>
    </source>
</evidence>
<name>A0A4Y2NWR4_ARAVE</name>
<evidence type="ECO:0000313" key="1">
    <source>
        <dbReference type="EMBL" id="GBN43741.1"/>
    </source>
</evidence>
<keyword evidence="2" id="KW-1185">Reference proteome</keyword>
<reference evidence="1 2" key="1">
    <citation type="journal article" date="2019" name="Sci. Rep.">
        <title>Orb-weaving spider Araneus ventricosus genome elucidates the spidroin gene catalogue.</title>
        <authorList>
            <person name="Kono N."/>
            <person name="Nakamura H."/>
            <person name="Ohtoshi R."/>
            <person name="Moran D.A.P."/>
            <person name="Shinohara A."/>
            <person name="Yoshida Y."/>
            <person name="Fujiwara M."/>
            <person name="Mori M."/>
            <person name="Tomita M."/>
            <person name="Arakawa K."/>
        </authorList>
    </citation>
    <scope>NUCLEOTIDE SEQUENCE [LARGE SCALE GENOMIC DNA]</scope>
</reference>
<dbReference type="AlphaFoldDB" id="A0A4Y2NWR4"/>
<sequence length="94" mass="10723">MCKTPYSRETKNTFCRLGREGIGSTGLHPDQTFNFFPALGSALSRVTSRHHKLVLRLAENFFNRWESFNQDGSRELISSEDKISMLLLVAVCEK</sequence>
<gene>
    <name evidence="1" type="ORF">AVEN_219643_1</name>
</gene>
<organism evidence="1 2">
    <name type="scientific">Araneus ventricosus</name>
    <name type="common">Orbweaver spider</name>
    <name type="synonym">Epeira ventricosa</name>
    <dbReference type="NCBI Taxonomy" id="182803"/>
    <lineage>
        <taxon>Eukaryota</taxon>
        <taxon>Metazoa</taxon>
        <taxon>Ecdysozoa</taxon>
        <taxon>Arthropoda</taxon>
        <taxon>Chelicerata</taxon>
        <taxon>Arachnida</taxon>
        <taxon>Araneae</taxon>
        <taxon>Araneomorphae</taxon>
        <taxon>Entelegynae</taxon>
        <taxon>Araneoidea</taxon>
        <taxon>Araneidae</taxon>
        <taxon>Araneus</taxon>
    </lineage>
</organism>
<comment type="caution">
    <text evidence="1">The sequence shown here is derived from an EMBL/GenBank/DDBJ whole genome shotgun (WGS) entry which is preliminary data.</text>
</comment>
<dbReference type="EMBL" id="BGPR01010009">
    <property type="protein sequence ID" value="GBN43741.1"/>
    <property type="molecule type" value="Genomic_DNA"/>
</dbReference>
<dbReference type="Proteomes" id="UP000499080">
    <property type="component" value="Unassembled WGS sequence"/>
</dbReference>